<dbReference type="Pfam" id="PF10536">
    <property type="entry name" value="PMD"/>
    <property type="match status" value="1"/>
</dbReference>
<evidence type="ECO:0000259" key="2">
    <source>
        <dbReference type="Pfam" id="PF10536"/>
    </source>
</evidence>
<dbReference type="PANTHER" id="PTHR46033">
    <property type="entry name" value="PROTEIN MAIN-LIKE 2"/>
    <property type="match status" value="1"/>
</dbReference>
<dbReference type="AlphaFoldDB" id="A0AAD4JJ44"/>
<feature type="domain" description="Aminotransferase-like plant mobile" evidence="2">
    <location>
        <begin position="89"/>
        <end position="437"/>
    </location>
</feature>
<dbReference type="PANTHER" id="PTHR46033:SF67">
    <property type="entry name" value="AMINOTRANSFERASE-LIKE, PLANT MOBILE DOMAIN FAMILY PROTEIN"/>
    <property type="match status" value="1"/>
</dbReference>
<evidence type="ECO:0000256" key="1">
    <source>
        <dbReference type="SAM" id="MobiDB-lite"/>
    </source>
</evidence>
<proteinExistence type="predicted"/>
<organism evidence="3 4">
    <name type="scientific">Perilla frutescens var. hirtella</name>
    <name type="common">Perilla citriodora</name>
    <name type="synonym">Perilla setoyensis</name>
    <dbReference type="NCBI Taxonomy" id="608512"/>
    <lineage>
        <taxon>Eukaryota</taxon>
        <taxon>Viridiplantae</taxon>
        <taxon>Streptophyta</taxon>
        <taxon>Embryophyta</taxon>
        <taxon>Tracheophyta</taxon>
        <taxon>Spermatophyta</taxon>
        <taxon>Magnoliopsida</taxon>
        <taxon>eudicotyledons</taxon>
        <taxon>Gunneridae</taxon>
        <taxon>Pentapetalae</taxon>
        <taxon>asterids</taxon>
        <taxon>lamiids</taxon>
        <taxon>Lamiales</taxon>
        <taxon>Lamiaceae</taxon>
        <taxon>Nepetoideae</taxon>
        <taxon>Elsholtzieae</taxon>
        <taxon>Perilla</taxon>
    </lineage>
</organism>
<dbReference type="GO" id="GO:0010073">
    <property type="term" value="P:meristem maintenance"/>
    <property type="evidence" value="ECO:0007669"/>
    <property type="project" value="InterPro"/>
</dbReference>
<name>A0AAD4JJ44_PERFH</name>
<evidence type="ECO:0000313" key="3">
    <source>
        <dbReference type="EMBL" id="KAH6834794.1"/>
    </source>
</evidence>
<dbReference type="EMBL" id="SDAM02000043">
    <property type="protein sequence ID" value="KAH6834794.1"/>
    <property type="molecule type" value="Genomic_DNA"/>
</dbReference>
<dbReference type="Proteomes" id="UP001190926">
    <property type="component" value="Unassembled WGS sequence"/>
</dbReference>
<reference evidence="3 4" key="1">
    <citation type="journal article" date="2021" name="Nat. Commun.">
        <title>Incipient diploidization of the medicinal plant Perilla within 10,000 years.</title>
        <authorList>
            <person name="Zhang Y."/>
            <person name="Shen Q."/>
            <person name="Leng L."/>
            <person name="Zhang D."/>
            <person name="Chen S."/>
            <person name="Shi Y."/>
            <person name="Ning Z."/>
            <person name="Chen S."/>
        </authorList>
    </citation>
    <scope>NUCLEOTIDE SEQUENCE [LARGE SCALE GENOMIC DNA]</scope>
    <source>
        <strain evidence="4">cv. PC099</strain>
    </source>
</reference>
<dbReference type="InterPro" id="IPR044824">
    <property type="entry name" value="MAIN-like"/>
</dbReference>
<accession>A0AAD4JJ44</accession>
<protein>
    <recommendedName>
        <fullName evidence="2">Aminotransferase-like plant mobile domain-containing protein</fullName>
    </recommendedName>
</protein>
<feature type="region of interest" description="Disordered" evidence="1">
    <location>
        <begin position="508"/>
        <end position="539"/>
    </location>
</feature>
<comment type="caution">
    <text evidence="3">The sequence shown here is derived from an EMBL/GenBank/DDBJ whole genome shotgun (WGS) entry which is preliminary data.</text>
</comment>
<dbReference type="InterPro" id="IPR019557">
    <property type="entry name" value="AminoTfrase-like_pln_mobile"/>
</dbReference>
<sequence>MADDTVMEEREELMVSPSGGEAHLRRAHFLKPSITSVNGPVAAPCSAGGKGSPPLKVKYVGWGYHPLKKWKEWVGAMHSSHHSTWKRAGILDAIMSSTCFIHRREDLILWLVERWSPTTNSFVFPWGEATITLEDMMVLGGYSVLGDSIFVPRDGEVEEKVTELLGSRLDIYNSGNKRAFEGRWINRFMGSAEMEKEAFLALWLSKFVFPFSCKSAATTSAVVAIAVYLARGIRIALAPAVLASIYRGLTLLKVAVANADCVGKKKVEVSAPLALVQVWAWERFPALRPVPKWVERIEPRIARWGGFNHGCRAWWPDEDYGGEDFQWRPYTSGVYMDDERWEIVESGLDEELESYVRCVRVSKVVGVEEECVELYLPNRVSMQFGMDQDIPGHAGGDSVSFESAWRDYIRPIRDAKVYVPPRLSQPRVTARYFEWWKKLNLGEEEAVAAAVSEQLRDQTDVDFMPKKQAILQVAKHHPRHSCLGRGSFKRTKRRYLQQYRRQRIHVPQRVGSRDSVVSASNTKAAAFDGKGSSSKSSKGKLVERLSVGVLDHNGSVSPRSAPKREQNKVSELSVCETQGENCILSEARNGNVQHVMSTVEETQVTEQVSKAVIVGPDETIGLSMSRARRALQKLEDRARNLEKIFSLIEAGTLVCLSKGSF</sequence>
<keyword evidence="4" id="KW-1185">Reference proteome</keyword>
<evidence type="ECO:0000313" key="4">
    <source>
        <dbReference type="Proteomes" id="UP001190926"/>
    </source>
</evidence>
<gene>
    <name evidence="3" type="ORF">C2S53_000879</name>
</gene>